<comment type="caution">
    <text evidence="1">The sequence shown here is derived from an EMBL/GenBank/DDBJ whole genome shotgun (WGS) entry which is preliminary data.</text>
</comment>
<reference evidence="1 2" key="1">
    <citation type="submission" date="2020-08" db="EMBL/GenBank/DDBJ databases">
        <title>Sequencing the genomes of 1000 actinobacteria strains.</title>
        <authorList>
            <person name="Klenk H.-P."/>
        </authorList>
    </citation>
    <scope>NUCLEOTIDE SEQUENCE [LARGE SCALE GENOMIC DNA]</scope>
    <source>
        <strain evidence="1 2">DSM 43582</strain>
    </source>
</reference>
<organism evidence="1 2">
    <name type="scientific">Nocardia transvalensis</name>
    <dbReference type="NCBI Taxonomy" id="37333"/>
    <lineage>
        <taxon>Bacteria</taxon>
        <taxon>Bacillati</taxon>
        <taxon>Actinomycetota</taxon>
        <taxon>Actinomycetes</taxon>
        <taxon>Mycobacteriales</taxon>
        <taxon>Nocardiaceae</taxon>
        <taxon>Nocardia</taxon>
    </lineage>
</organism>
<proteinExistence type="predicted"/>
<dbReference type="Proteomes" id="UP000540412">
    <property type="component" value="Unassembled WGS sequence"/>
</dbReference>
<evidence type="ECO:0000313" key="2">
    <source>
        <dbReference type="Proteomes" id="UP000540412"/>
    </source>
</evidence>
<gene>
    <name evidence="1" type="ORF">BJY24_004821</name>
</gene>
<dbReference type="RefSeq" id="WP_040748864.1">
    <property type="nucleotide sequence ID" value="NZ_JACHIT010000002.1"/>
</dbReference>
<accession>A0A7W9PGW2</accession>
<dbReference type="AlphaFoldDB" id="A0A7W9PGW2"/>
<keyword evidence="2" id="KW-1185">Reference proteome</keyword>
<dbReference type="EMBL" id="JACHIT010000002">
    <property type="protein sequence ID" value="MBB5915909.1"/>
    <property type="molecule type" value="Genomic_DNA"/>
</dbReference>
<name>A0A7W9PGW2_9NOCA</name>
<protein>
    <submittedName>
        <fullName evidence="1">Putative dehydrogenase</fullName>
    </submittedName>
</protein>
<sequence length="84" mass="9253">MRAQPTALEWVDWDGCAVDSELAMVRRLGRRLGYVVVSPPEESRLGPVELVRVLDVDAVIVPSPGHLHALTVDLLMHLVDVESV</sequence>
<evidence type="ECO:0000313" key="1">
    <source>
        <dbReference type="EMBL" id="MBB5915909.1"/>
    </source>
</evidence>